<keyword evidence="3" id="KW-0238">DNA-binding</keyword>
<accession>A0ABT6UGQ5</accession>
<evidence type="ECO:0000256" key="2">
    <source>
        <dbReference type="ARBA" id="ARBA00023015"/>
    </source>
</evidence>
<sequence>MEHFSALPIFITVVECGSFSAAGQKLGLSKSAISKRITQLEQHLGIQLLQRTTRSLSLTDAGARYFEYIRPAVQLTQEGLDAISELQQTPKGNLRISVPMVFGRLYIAPLIAEFLKRYPDIQLQVQMDDKTTDLIAGGFDLAIRIGELPDSSLIARKIAPCLSVICASRAYLAQHGLPMTPSELTQHNCLFYSYFQDGVEWSFHSPDGVQRVQPKGNYQVNNSDAIHQACLDGLGIANLPRFIVEPDLQARHLQALLTDYPLPEHGIYAVYPQRKYQPTKVTVLIEFLMEFLAKNSAIIS</sequence>
<dbReference type="Proteomes" id="UP001159075">
    <property type="component" value="Unassembled WGS sequence"/>
</dbReference>
<dbReference type="CDD" id="cd08422">
    <property type="entry name" value="PBP2_CrgA_like"/>
    <property type="match status" value="1"/>
</dbReference>
<keyword evidence="2" id="KW-0805">Transcription regulation</keyword>
<dbReference type="SUPFAM" id="SSF46785">
    <property type="entry name" value="Winged helix' DNA-binding domain"/>
    <property type="match status" value="1"/>
</dbReference>
<protein>
    <submittedName>
        <fullName evidence="6">LysR substrate-binding domain-containing protein</fullName>
    </submittedName>
</protein>
<dbReference type="Gene3D" id="3.40.190.290">
    <property type="match status" value="1"/>
</dbReference>
<dbReference type="InterPro" id="IPR000847">
    <property type="entry name" value="LysR_HTH_N"/>
</dbReference>
<reference evidence="6 7" key="1">
    <citation type="submission" date="2022-09" db="EMBL/GenBank/DDBJ databases">
        <title>The outer-membrane cytochrome OmcA is essential for infection of Shewanella oneidensis by a zebrafish-associated bacteriophage.</title>
        <authorList>
            <person name="Grenfell A.W."/>
            <person name="Intile P."/>
            <person name="Mcfarlane J."/>
            <person name="Leung D."/>
            <person name="Abdalla K."/>
            <person name="Wold M."/>
            <person name="Kees E."/>
            <person name="Gralnick J."/>
        </authorList>
    </citation>
    <scope>NUCLEOTIDE SEQUENCE [LARGE SCALE GENOMIC DNA]</scope>
    <source>
        <strain evidence="6 7">NF-5</strain>
    </source>
</reference>
<proteinExistence type="inferred from homology"/>
<gene>
    <name evidence="6" type="ORF">ODY93_14010</name>
</gene>
<dbReference type="EMBL" id="JAOTLW010000014">
    <property type="protein sequence ID" value="MDI5832691.1"/>
    <property type="molecule type" value="Genomic_DNA"/>
</dbReference>
<dbReference type="PANTHER" id="PTHR30537:SF5">
    <property type="entry name" value="HTH-TYPE TRANSCRIPTIONAL ACTIVATOR TTDR-RELATED"/>
    <property type="match status" value="1"/>
</dbReference>
<evidence type="ECO:0000259" key="5">
    <source>
        <dbReference type="PROSITE" id="PS50931"/>
    </source>
</evidence>
<keyword evidence="7" id="KW-1185">Reference proteome</keyword>
<dbReference type="Pfam" id="PF00126">
    <property type="entry name" value="HTH_1"/>
    <property type="match status" value="1"/>
</dbReference>
<evidence type="ECO:0000256" key="1">
    <source>
        <dbReference type="ARBA" id="ARBA00009437"/>
    </source>
</evidence>
<comment type="similarity">
    <text evidence="1">Belongs to the LysR transcriptional regulatory family.</text>
</comment>
<keyword evidence="4" id="KW-0804">Transcription</keyword>
<name>A0ABT6UGQ5_9GAMM</name>
<dbReference type="PRINTS" id="PR00039">
    <property type="entry name" value="HTHLYSR"/>
</dbReference>
<evidence type="ECO:0000313" key="6">
    <source>
        <dbReference type="EMBL" id="MDI5832691.1"/>
    </source>
</evidence>
<evidence type="ECO:0000313" key="7">
    <source>
        <dbReference type="Proteomes" id="UP001159075"/>
    </source>
</evidence>
<dbReference type="InterPro" id="IPR036388">
    <property type="entry name" value="WH-like_DNA-bd_sf"/>
</dbReference>
<dbReference type="InterPro" id="IPR036390">
    <property type="entry name" value="WH_DNA-bd_sf"/>
</dbReference>
<dbReference type="InterPro" id="IPR058163">
    <property type="entry name" value="LysR-type_TF_proteobact-type"/>
</dbReference>
<dbReference type="RefSeq" id="WP_282679636.1">
    <property type="nucleotide sequence ID" value="NZ_JAOTLW010000014.1"/>
</dbReference>
<dbReference type="Pfam" id="PF03466">
    <property type="entry name" value="LysR_substrate"/>
    <property type="match status" value="1"/>
</dbReference>
<dbReference type="PANTHER" id="PTHR30537">
    <property type="entry name" value="HTH-TYPE TRANSCRIPTIONAL REGULATOR"/>
    <property type="match status" value="1"/>
</dbReference>
<feature type="domain" description="HTH lysR-type" evidence="5">
    <location>
        <begin position="1"/>
        <end position="59"/>
    </location>
</feature>
<dbReference type="PROSITE" id="PS50931">
    <property type="entry name" value="HTH_LYSR"/>
    <property type="match status" value="1"/>
</dbReference>
<organism evidence="6 7">
    <name type="scientific">Shewanella xiamenensis</name>
    <dbReference type="NCBI Taxonomy" id="332186"/>
    <lineage>
        <taxon>Bacteria</taxon>
        <taxon>Pseudomonadati</taxon>
        <taxon>Pseudomonadota</taxon>
        <taxon>Gammaproteobacteria</taxon>
        <taxon>Alteromonadales</taxon>
        <taxon>Shewanellaceae</taxon>
        <taxon>Shewanella</taxon>
    </lineage>
</organism>
<evidence type="ECO:0000256" key="3">
    <source>
        <dbReference type="ARBA" id="ARBA00023125"/>
    </source>
</evidence>
<dbReference type="InterPro" id="IPR005119">
    <property type="entry name" value="LysR_subst-bd"/>
</dbReference>
<dbReference type="Gene3D" id="1.10.10.10">
    <property type="entry name" value="Winged helix-like DNA-binding domain superfamily/Winged helix DNA-binding domain"/>
    <property type="match status" value="1"/>
</dbReference>
<dbReference type="SUPFAM" id="SSF53850">
    <property type="entry name" value="Periplasmic binding protein-like II"/>
    <property type="match status" value="1"/>
</dbReference>
<evidence type="ECO:0000256" key="4">
    <source>
        <dbReference type="ARBA" id="ARBA00023163"/>
    </source>
</evidence>
<comment type="caution">
    <text evidence="6">The sequence shown here is derived from an EMBL/GenBank/DDBJ whole genome shotgun (WGS) entry which is preliminary data.</text>
</comment>